<protein>
    <submittedName>
        <fullName evidence="1">TIR-NBS-LRR type disease resistance protein</fullName>
    </submittedName>
</protein>
<keyword evidence="2" id="KW-1185">Reference proteome</keyword>
<dbReference type="EMBL" id="LXQA010231434">
    <property type="protein sequence ID" value="MCI36191.1"/>
    <property type="molecule type" value="Genomic_DNA"/>
</dbReference>
<feature type="non-terminal residue" evidence="1">
    <location>
        <position position="104"/>
    </location>
</feature>
<reference evidence="1 2" key="1">
    <citation type="journal article" date="2018" name="Front. Plant Sci.">
        <title>Red Clover (Trifolium pratense) and Zigzag Clover (T. medium) - A Picture of Genomic Similarities and Differences.</title>
        <authorList>
            <person name="Dluhosova J."/>
            <person name="Istvanek J."/>
            <person name="Nedelnik J."/>
            <person name="Repkova J."/>
        </authorList>
    </citation>
    <scope>NUCLEOTIDE SEQUENCE [LARGE SCALE GENOMIC DNA]</scope>
    <source>
        <strain evidence="2">cv. 10/8</strain>
        <tissue evidence="1">Leaf</tissue>
    </source>
</reference>
<accession>A0A392RHY3</accession>
<proteinExistence type="predicted"/>
<name>A0A392RHY3_9FABA</name>
<evidence type="ECO:0000313" key="2">
    <source>
        <dbReference type="Proteomes" id="UP000265520"/>
    </source>
</evidence>
<comment type="caution">
    <text evidence="1">The sequence shown here is derived from an EMBL/GenBank/DDBJ whole genome shotgun (WGS) entry which is preliminary data.</text>
</comment>
<organism evidence="1 2">
    <name type="scientific">Trifolium medium</name>
    <dbReference type="NCBI Taxonomy" id="97028"/>
    <lineage>
        <taxon>Eukaryota</taxon>
        <taxon>Viridiplantae</taxon>
        <taxon>Streptophyta</taxon>
        <taxon>Embryophyta</taxon>
        <taxon>Tracheophyta</taxon>
        <taxon>Spermatophyta</taxon>
        <taxon>Magnoliopsida</taxon>
        <taxon>eudicotyledons</taxon>
        <taxon>Gunneridae</taxon>
        <taxon>Pentapetalae</taxon>
        <taxon>rosids</taxon>
        <taxon>fabids</taxon>
        <taxon>Fabales</taxon>
        <taxon>Fabaceae</taxon>
        <taxon>Papilionoideae</taxon>
        <taxon>50 kb inversion clade</taxon>
        <taxon>NPAAA clade</taxon>
        <taxon>Hologalegina</taxon>
        <taxon>IRL clade</taxon>
        <taxon>Trifolieae</taxon>
        <taxon>Trifolium</taxon>
    </lineage>
</organism>
<evidence type="ECO:0000313" key="1">
    <source>
        <dbReference type="EMBL" id="MCI36191.1"/>
    </source>
</evidence>
<dbReference type="Proteomes" id="UP000265520">
    <property type="component" value="Unassembled WGS sequence"/>
</dbReference>
<dbReference type="AlphaFoldDB" id="A0A392RHY3"/>
<sequence length="104" mass="12072">MEETFDMPLQLDLNKAEGSNTGHIWLIYISRPHCHFVTTGAMVTFKAHPDVELKTWGLRMVFEHDIYSSFELGTDEVHQPGYLHLNHVHEHSSSKRPEVQLPYN</sequence>